<gene>
    <name evidence="2" type="ORF">NA57DRAFT_75660</name>
</gene>
<keyword evidence="1" id="KW-0472">Membrane</keyword>
<feature type="transmembrane region" description="Helical" evidence="1">
    <location>
        <begin position="146"/>
        <end position="165"/>
    </location>
</feature>
<evidence type="ECO:0000256" key="1">
    <source>
        <dbReference type="SAM" id="Phobius"/>
    </source>
</evidence>
<feature type="transmembrane region" description="Helical" evidence="1">
    <location>
        <begin position="185"/>
        <end position="208"/>
    </location>
</feature>
<keyword evidence="3" id="KW-1185">Reference proteome</keyword>
<keyword evidence="1" id="KW-1133">Transmembrane helix</keyword>
<sequence>MALPAALRNIEWLRVGSIYLPAFVIAVLYAFALGACTKSGLDNIYIFSATDAEGSSWSYRILLAHFGVCLQSKAEDTNICGSMSHVNASSSDQGQQWVTGALEFASVIQKHSAWSNFFLATGIIFIAISLVITPVLLNVGIPYARSISLTAFSLVAIMAFTSAISTLELVETLIALNNSGHSQLFVWRGIGILAVQWIFVAADIYLAIMLDLIFRRGGQDADGDNDGSIAHRPG</sequence>
<dbReference type="EMBL" id="ML978125">
    <property type="protein sequence ID" value="KAF2100159.1"/>
    <property type="molecule type" value="Genomic_DNA"/>
</dbReference>
<evidence type="ECO:0000313" key="2">
    <source>
        <dbReference type="EMBL" id="KAF2100159.1"/>
    </source>
</evidence>
<keyword evidence="1" id="KW-0812">Transmembrane</keyword>
<comment type="caution">
    <text evidence="2">The sequence shown here is derived from an EMBL/GenBank/DDBJ whole genome shotgun (WGS) entry which is preliminary data.</text>
</comment>
<dbReference type="AlphaFoldDB" id="A0A9P4IIY6"/>
<dbReference type="Proteomes" id="UP000799772">
    <property type="component" value="Unassembled WGS sequence"/>
</dbReference>
<protein>
    <submittedName>
        <fullName evidence="2">Uncharacterized protein</fullName>
    </submittedName>
</protein>
<feature type="transmembrane region" description="Helical" evidence="1">
    <location>
        <begin position="117"/>
        <end position="139"/>
    </location>
</feature>
<organism evidence="2 3">
    <name type="scientific">Rhizodiscina lignyota</name>
    <dbReference type="NCBI Taxonomy" id="1504668"/>
    <lineage>
        <taxon>Eukaryota</taxon>
        <taxon>Fungi</taxon>
        <taxon>Dikarya</taxon>
        <taxon>Ascomycota</taxon>
        <taxon>Pezizomycotina</taxon>
        <taxon>Dothideomycetes</taxon>
        <taxon>Pleosporomycetidae</taxon>
        <taxon>Aulographales</taxon>
        <taxon>Rhizodiscinaceae</taxon>
        <taxon>Rhizodiscina</taxon>
    </lineage>
</organism>
<reference evidence="2" key="1">
    <citation type="journal article" date="2020" name="Stud. Mycol.">
        <title>101 Dothideomycetes genomes: a test case for predicting lifestyles and emergence of pathogens.</title>
        <authorList>
            <person name="Haridas S."/>
            <person name="Albert R."/>
            <person name="Binder M."/>
            <person name="Bloem J."/>
            <person name="Labutti K."/>
            <person name="Salamov A."/>
            <person name="Andreopoulos B."/>
            <person name="Baker S."/>
            <person name="Barry K."/>
            <person name="Bills G."/>
            <person name="Bluhm B."/>
            <person name="Cannon C."/>
            <person name="Castanera R."/>
            <person name="Culley D."/>
            <person name="Daum C."/>
            <person name="Ezra D."/>
            <person name="Gonzalez J."/>
            <person name="Henrissat B."/>
            <person name="Kuo A."/>
            <person name="Liang C."/>
            <person name="Lipzen A."/>
            <person name="Lutzoni F."/>
            <person name="Magnuson J."/>
            <person name="Mondo S."/>
            <person name="Nolan M."/>
            <person name="Ohm R."/>
            <person name="Pangilinan J."/>
            <person name="Park H.-J."/>
            <person name="Ramirez L."/>
            <person name="Alfaro M."/>
            <person name="Sun H."/>
            <person name="Tritt A."/>
            <person name="Yoshinaga Y."/>
            <person name="Zwiers L.-H."/>
            <person name="Turgeon B."/>
            <person name="Goodwin S."/>
            <person name="Spatafora J."/>
            <person name="Crous P."/>
            <person name="Grigoriev I."/>
        </authorList>
    </citation>
    <scope>NUCLEOTIDE SEQUENCE</scope>
    <source>
        <strain evidence="2">CBS 133067</strain>
    </source>
</reference>
<accession>A0A9P4IIY6</accession>
<proteinExistence type="predicted"/>
<evidence type="ECO:0000313" key="3">
    <source>
        <dbReference type="Proteomes" id="UP000799772"/>
    </source>
</evidence>
<feature type="transmembrane region" description="Helical" evidence="1">
    <location>
        <begin position="12"/>
        <end position="32"/>
    </location>
</feature>
<name>A0A9P4IIY6_9PEZI</name>